<name>A0ABU1Z9W9_9BURK</name>
<dbReference type="InterPro" id="IPR007936">
    <property type="entry name" value="VapE-like_dom"/>
</dbReference>
<accession>A0ABU1Z9W9</accession>
<dbReference type="PANTHER" id="PTHR34985">
    <property type="entry name" value="SLR0554 PROTEIN"/>
    <property type="match status" value="1"/>
</dbReference>
<reference evidence="2 3" key="1">
    <citation type="submission" date="2023-07" db="EMBL/GenBank/DDBJ databases">
        <title>Sorghum-associated microbial communities from plants grown in Nebraska, USA.</title>
        <authorList>
            <person name="Schachtman D."/>
        </authorList>
    </citation>
    <scope>NUCLEOTIDE SEQUENCE [LARGE SCALE GENOMIC DNA]</scope>
    <source>
        <strain evidence="2 3">BE310</strain>
    </source>
</reference>
<feature type="domain" description="Virulence-associated protein E-like" evidence="1">
    <location>
        <begin position="163"/>
        <end position="381"/>
    </location>
</feature>
<dbReference type="Proteomes" id="UP001180536">
    <property type="component" value="Unassembled WGS sequence"/>
</dbReference>
<dbReference type="PANTHER" id="PTHR34985:SF1">
    <property type="entry name" value="SLR0554 PROTEIN"/>
    <property type="match status" value="1"/>
</dbReference>
<organism evidence="2 3">
    <name type="scientific">Pelomonas aquatica</name>
    <dbReference type="NCBI Taxonomy" id="431058"/>
    <lineage>
        <taxon>Bacteria</taxon>
        <taxon>Pseudomonadati</taxon>
        <taxon>Pseudomonadota</taxon>
        <taxon>Betaproteobacteria</taxon>
        <taxon>Burkholderiales</taxon>
        <taxon>Sphaerotilaceae</taxon>
        <taxon>Roseateles</taxon>
    </lineage>
</organism>
<protein>
    <submittedName>
        <fullName evidence="2">DNA primase/helicase</fullName>
    </submittedName>
</protein>
<proteinExistence type="predicted"/>
<sequence>MGTALHAQRSAPGSAISGHNVNVSEIQALAPAEAQIPAALRSSSRPDGAVANSALTVEGFEPLDPSKLPNPPIFGSRLPPTTIANVKFVLRAYGIKLGYDVIKKRLYHAFPGMTIAPDNADNVALTHIVSACVLNNMQSGLIPGYVDAIADSNRINPIKAWIESKPWDGQDRLKDLQNTLTVREDFPVSIRDLLMQKWFRSAAAAAIIDTEFRCRGVLTLQGDQSIGKTAWIMSLLPPSMRSDFLKVDHHLDAASKDSILSAISHWIVEIGELDSSFKKDVARLKGFLTSTGDKVRRPYAKADSEYPRRTVFCATVNHSNFLVDTTGNSRWWTVPVVAINFKHEIDMQQLFAQMAHEVKAGGEWWLTPEEEQLLAEQNKAHLAASVIRERLLDHLDGTLDMPEAQVMTKMMKPIDVLKLLGFEHPTNPQMKECAEVMRELLGESTRSNGANRWPVVVPRDPLSFALKKVVAT</sequence>
<dbReference type="Pfam" id="PF05272">
    <property type="entry name" value="VapE-like_dom"/>
    <property type="match status" value="1"/>
</dbReference>
<keyword evidence="3" id="KW-1185">Reference proteome</keyword>
<evidence type="ECO:0000313" key="3">
    <source>
        <dbReference type="Proteomes" id="UP001180536"/>
    </source>
</evidence>
<dbReference type="RefSeq" id="WP_310345595.1">
    <property type="nucleotide sequence ID" value="NZ_JAVDXQ010000004.1"/>
</dbReference>
<gene>
    <name evidence="2" type="ORF">J2X16_002765</name>
</gene>
<comment type="caution">
    <text evidence="2">The sequence shown here is derived from an EMBL/GenBank/DDBJ whole genome shotgun (WGS) entry which is preliminary data.</text>
</comment>
<evidence type="ECO:0000313" key="2">
    <source>
        <dbReference type="EMBL" id="MDR7297416.1"/>
    </source>
</evidence>
<evidence type="ECO:0000259" key="1">
    <source>
        <dbReference type="Pfam" id="PF05272"/>
    </source>
</evidence>
<dbReference type="EMBL" id="JAVDXQ010000004">
    <property type="protein sequence ID" value="MDR7297416.1"/>
    <property type="molecule type" value="Genomic_DNA"/>
</dbReference>